<evidence type="ECO:0000313" key="1">
    <source>
        <dbReference type="EMBL" id="HJB41414.1"/>
    </source>
</evidence>
<evidence type="ECO:0000313" key="2">
    <source>
        <dbReference type="Proteomes" id="UP000886803"/>
    </source>
</evidence>
<gene>
    <name evidence="1" type="ORF">H9945_02850</name>
</gene>
<dbReference type="InterPro" id="IPR023214">
    <property type="entry name" value="HAD_sf"/>
</dbReference>
<reference evidence="1" key="2">
    <citation type="submission" date="2021-04" db="EMBL/GenBank/DDBJ databases">
        <authorList>
            <person name="Gilroy R."/>
        </authorList>
    </citation>
    <scope>NUCLEOTIDE SEQUENCE</scope>
    <source>
        <strain evidence="1">ChiBcec8-13705</strain>
    </source>
</reference>
<dbReference type="AlphaFoldDB" id="A0A9D2M659"/>
<name>A0A9D2M659_9FIRM</name>
<comment type="caution">
    <text evidence="1">The sequence shown here is derived from an EMBL/GenBank/DDBJ whole genome shotgun (WGS) entry which is preliminary data.</text>
</comment>
<dbReference type="InterPro" id="IPR036412">
    <property type="entry name" value="HAD-like_sf"/>
</dbReference>
<accession>A0A9D2M659</accession>
<dbReference type="Gene3D" id="3.40.50.1000">
    <property type="entry name" value="HAD superfamily/HAD-like"/>
    <property type="match status" value="1"/>
</dbReference>
<dbReference type="SUPFAM" id="SSF56784">
    <property type="entry name" value="HAD-like"/>
    <property type="match status" value="1"/>
</dbReference>
<dbReference type="GO" id="GO:0016791">
    <property type="term" value="F:phosphatase activity"/>
    <property type="evidence" value="ECO:0007669"/>
    <property type="project" value="UniProtKB-ARBA"/>
</dbReference>
<dbReference type="Pfam" id="PF08282">
    <property type="entry name" value="Hydrolase_3"/>
    <property type="match status" value="1"/>
</dbReference>
<organism evidence="1 2">
    <name type="scientific">Candidatus Gemmiger avicola</name>
    <dbReference type="NCBI Taxonomy" id="2838605"/>
    <lineage>
        <taxon>Bacteria</taxon>
        <taxon>Bacillati</taxon>
        <taxon>Bacillota</taxon>
        <taxon>Clostridia</taxon>
        <taxon>Eubacteriales</taxon>
        <taxon>Gemmiger</taxon>
    </lineage>
</organism>
<reference evidence="1" key="1">
    <citation type="journal article" date="2021" name="PeerJ">
        <title>Extensive microbial diversity within the chicken gut microbiome revealed by metagenomics and culture.</title>
        <authorList>
            <person name="Gilroy R."/>
            <person name="Ravi A."/>
            <person name="Getino M."/>
            <person name="Pursley I."/>
            <person name="Horton D.L."/>
            <person name="Alikhan N.F."/>
            <person name="Baker D."/>
            <person name="Gharbi K."/>
            <person name="Hall N."/>
            <person name="Watson M."/>
            <person name="Adriaenssens E.M."/>
            <person name="Foster-Nyarko E."/>
            <person name="Jarju S."/>
            <person name="Secka A."/>
            <person name="Antonio M."/>
            <person name="Oren A."/>
            <person name="Chaudhuri R.R."/>
            <person name="La Ragione R."/>
            <person name="Hildebrand F."/>
            <person name="Pallen M.J."/>
        </authorList>
    </citation>
    <scope>NUCLEOTIDE SEQUENCE</scope>
    <source>
        <strain evidence="1">ChiBcec8-13705</strain>
    </source>
</reference>
<dbReference type="PANTHER" id="PTHR10000:SF53">
    <property type="entry name" value="5-AMINO-6-(5-PHOSPHO-D-RIBITYLAMINO)URACIL PHOSPHATASE YBJI-RELATED"/>
    <property type="match status" value="1"/>
</dbReference>
<dbReference type="EMBL" id="DWYG01000030">
    <property type="protein sequence ID" value="HJB41414.1"/>
    <property type="molecule type" value="Genomic_DNA"/>
</dbReference>
<dbReference type="PROSITE" id="PS01229">
    <property type="entry name" value="COF_2"/>
    <property type="match status" value="1"/>
</dbReference>
<dbReference type="GO" id="GO:0000287">
    <property type="term" value="F:magnesium ion binding"/>
    <property type="evidence" value="ECO:0007669"/>
    <property type="project" value="TreeGrafter"/>
</dbReference>
<protein>
    <submittedName>
        <fullName evidence="1">Cof-type HAD-IIB family hydrolase</fullName>
    </submittedName>
</protein>
<proteinExistence type="predicted"/>
<dbReference type="GO" id="GO:0005829">
    <property type="term" value="C:cytosol"/>
    <property type="evidence" value="ECO:0007669"/>
    <property type="project" value="TreeGrafter"/>
</dbReference>
<keyword evidence="1" id="KW-0378">Hydrolase</keyword>
<dbReference type="Gene3D" id="3.30.1240.10">
    <property type="match status" value="1"/>
</dbReference>
<sequence>MAIRLICSDLDGTLLPYGQNAISEQIITQVRALAGRGVLFCPASGRQYTSLRKLFAPVADQCVYLCENGGVVCKDGRVLAKTPMPRPLAEEIARDMWQGSEGRGEVMLSGENRSYLMERGLGMLHRIEEIGNRYTIIRDPADVPEEIVKVSVYLPGGVAEFADRFVPRWKEANAAIAGPYWIDTTLANKGVGVEKLCAALGIDAAEVMAFGDNYNDVAMLDAVGHPYIMDTAAPALRARYPRHTPRPEDVIEKLLAGEEI</sequence>
<dbReference type="Proteomes" id="UP000886803">
    <property type="component" value="Unassembled WGS sequence"/>
</dbReference>
<dbReference type="PANTHER" id="PTHR10000">
    <property type="entry name" value="PHOSPHOSERINE PHOSPHATASE"/>
    <property type="match status" value="1"/>
</dbReference>